<keyword evidence="3" id="KW-1185">Reference proteome</keyword>
<dbReference type="HOGENOM" id="CLU_2202080_0_0_1"/>
<proteinExistence type="predicted"/>
<dbReference type="AlphaFoldDB" id="M4BZJ6"/>
<dbReference type="InParanoid" id="M4BZJ6"/>
<sequence length="108" mass="12104">MLHEVANHWDSTASMLMRVVSLRSSVATTFEKILARISTPSAAPIIIQWNRHSVSLLVVSGQNVLIISSRMILQVSRPARHETWNRPIPPHPSRDGPSNRRSVLPPLK</sequence>
<reference evidence="2" key="2">
    <citation type="submission" date="2015-06" db="UniProtKB">
        <authorList>
            <consortium name="EnsemblProtists"/>
        </authorList>
    </citation>
    <scope>IDENTIFICATION</scope>
    <source>
        <strain evidence="2">Emoy2</strain>
    </source>
</reference>
<dbReference type="EnsemblProtists" id="HpaT812019">
    <property type="protein sequence ID" value="HpaP812019"/>
    <property type="gene ID" value="HpaG812019"/>
</dbReference>
<accession>M4BZJ6</accession>
<organism evidence="2 3">
    <name type="scientific">Hyaloperonospora arabidopsidis (strain Emoy2)</name>
    <name type="common">Downy mildew agent</name>
    <name type="synonym">Peronospora arabidopsidis</name>
    <dbReference type="NCBI Taxonomy" id="559515"/>
    <lineage>
        <taxon>Eukaryota</taxon>
        <taxon>Sar</taxon>
        <taxon>Stramenopiles</taxon>
        <taxon>Oomycota</taxon>
        <taxon>Peronosporomycetes</taxon>
        <taxon>Peronosporales</taxon>
        <taxon>Peronosporaceae</taxon>
        <taxon>Hyaloperonospora</taxon>
    </lineage>
</organism>
<feature type="region of interest" description="Disordered" evidence="1">
    <location>
        <begin position="82"/>
        <end position="108"/>
    </location>
</feature>
<reference evidence="3" key="1">
    <citation type="journal article" date="2010" name="Science">
        <title>Signatures of adaptation to obligate biotrophy in the Hyaloperonospora arabidopsidis genome.</title>
        <authorList>
            <person name="Baxter L."/>
            <person name="Tripathy S."/>
            <person name="Ishaque N."/>
            <person name="Boot N."/>
            <person name="Cabral A."/>
            <person name="Kemen E."/>
            <person name="Thines M."/>
            <person name="Ah-Fong A."/>
            <person name="Anderson R."/>
            <person name="Badejoko W."/>
            <person name="Bittner-Eddy P."/>
            <person name="Boore J.L."/>
            <person name="Chibucos M.C."/>
            <person name="Coates M."/>
            <person name="Dehal P."/>
            <person name="Delehaunty K."/>
            <person name="Dong S."/>
            <person name="Downton P."/>
            <person name="Dumas B."/>
            <person name="Fabro G."/>
            <person name="Fronick C."/>
            <person name="Fuerstenberg S.I."/>
            <person name="Fulton L."/>
            <person name="Gaulin E."/>
            <person name="Govers F."/>
            <person name="Hughes L."/>
            <person name="Humphray S."/>
            <person name="Jiang R.H."/>
            <person name="Judelson H."/>
            <person name="Kamoun S."/>
            <person name="Kyung K."/>
            <person name="Meijer H."/>
            <person name="Minx P."/>
            <person name="Morris P."/>
            <person name="Nelson J."/>
            <person name="Phuntumart V."/>
            <person name="Qutob D."/>
            <person name="Rehmany A."/>
            <person name="Rougon-Cardoso A."/>
            <person name="Ryden P."/>
            <person name="Torto-Alalibo T."/>
            <person name="Studholme D."/>
            <person name="Wang Y."/>
            <person name="Win J."/>
            <person name="Wood J."/>
            <person name="Clifton S.W."/>
            <person name="Rogers J."/>
            <person name="Van den Ackerveken G."/>
            <person name="Jones J.D."/>
            <person name="McDowell J.M."/>
            <person name="Beynon J."/>
            <person name="Tyler B.M."/>
        </authorList>
    </citation>
    <scope>NUCLEOTIDE SEQUENCE [LARGE SCALE GENOMIC DNA]</scope>
    <source>
        <strain evidence="3">Emoy2</strain>
    </source>
</reference>
<dbReference type="EMBL" id="JH598062">
    <property type="status" value="NOT_ANNOTATED_CDS"/>
    <property type="molecule type" value="Genomic_DNA"/>
</dbReference>
<name>M4BZJ6_HYAAE</name>
<protein>
    <submittedName>
        <fullName evidence="2">Uncharacterized protein</fullName>
    </submittedName>
</protein>
<evidence type="ECO:0000313" key="3">
    <source>
        <dbReference type="Proteomes" id="UP000011713"/>
    </source>
</evidence>
<dbReference type="Proteomes" id="UP000011713">
    <property type="component" value="Unassembled WGS sequence"/>
</dbReference>
<evidence type="ECO:0000256" key="1">
    <source>
        <dbReference type="SAM" id="MobiDB-lite"/>
    </source>
</evidence>
<dbReference type="VEuPathDB" id="FungiDB:HpaG812019"/>
<evidence type="ECO:0000313" key="2">
    <source>
        <dbReference type="EnsemblProtists" id="HpaP812019"/>
    </source>
</evidence>